<dbReference type="RefSeq" id="WP_379489475.1">
    <property type="nucleotide sequence ID" value="NZ_JBHLTM010000121.1"/>
</dbReference>
<keyword evidence="2" id="KW-1185">Reference proteome</keyword>
<sequence>MSKTNNFFVKYQESRFVEEKARVRLIEQLRHGYSNEARDLAHRMSICGDRRETSDNSIYCRQPACPRCKRAYARNQARAIQDWMADAQRSDLSLVTVLLGVADRAGDVPRMCVERRAKLTPLAG</sequence>
<gene>
    <name evidence="1" type="ORF">ACFFF8_24750</name>
</gene>
<protein>
    <recommendedName>
        <fullName evidence="3">Transposase</fullName>
    </recommendedName>
</protein>
<dbReference type="Proteomes" id="UP001589858">
    <property type="component" value="Unassembled WGS sequence"/>
</dbReference>
<evidence type="ECO:0008006" key="3">
    <source>
        <dbReference type="Google" id="ProtNLM"/>
    </source>
</evidence>
<organism evidence="1 2">
    <name type="scientific">Novosphingobium clariflavum</name>
    <dbReference type="NCBI Taxonomy" id="2029884"/>
    <lineage>
        <taxon>Bacteria</taxon>
        <taxon>Pseudomonadati</taxon>
        <taxon>Pseudomonadota</taxon>
        <taxon>Alphaproteobacteria</taxon>
        <taxon>Sphingomonadales</taxon>
        <taxon>Sphingomonadaceae</taxon>
        <taxon>Novosphingobium</taxon>
    </lineage>
</organism>
<evidence type="ECO:0000313" key="1">
    <source>
        <dbReference type="EMBL" id="MFC0687796.1"/>
    </source>
</evidence>
<proteinExistence type="predicted"/>
<accession>A0ABV6SFP7</accession>
<reference evidence="1 2" key="1">
    <citation type="submission" date="2024-09" db="EMBL/GenBank/DDBJ databases">
        <authorList>
            <person name="Sun Q."/>
            <person name="Mori K."/>
        </authorList>
    </citation>
    <scope>NUCLEOTIDE SEQUENCE [LARGE SCALE GENOMIC DNA]</scope>
    <source>
        <strain evidence="1 2">CICC 11035S</strain>
    </source>
</reference>
<dbReference type="EMBL" id="JBHLTM010000121">
    <property type="protein sequence ID" value="MFC0687796.1"/>
    <property type="molecule type" value="Genomic_DNA"/>
</dbReference>
<evidence type="ECO:0000313" key="2">
    <source>
        <dbReference type="Proteomes" id="UP001589858"/>
    </source>
</evidence>
<name>A0ABV6SFP7_9SPHN</name>
<comment type="caution">
    <text evidence="1">The sequence shown here is derived from an EMBL/GenBank/DDBJ whole genome shotgun (WGS) entry which is preliminary data.</text>
</comment>